<dbReference type="AlphaFoldDB" id="A0A437QPT3"/>
<proteinExistence type="inferred from homology"/>
<dbReference type="Gene3D" id="3.30.300.90">
    <property type="entry name" value="BolA-like"/>
    <property type="match status" value="1"/>
</dbReference>
<feature type="compositionally biased region" description="Basic and acidic residues" evidence="2">
    <location>
        <begin position="14"/>
        <end position="28"/>
    </location>
</feature>
<accession>A0A437QPT3</accession>
<dbReference type="PANTHER" id="PTHR46230:SF7">
    <property type="entry name" value="BOLA-LIKE PROTEIN 1"/>
    <property type="match status" value="1"/>
</dbReference>
<dbReference type="EMBL" id="SADE01000002">
    <property type="protein sequence ID" value="RVU36522.1"/>
    <property type="molecule type" value="Genomic_DNA"/>
</dbReference>
<dbReference type="GO" id="GO:0016226">
    <property type="term" value="P:iron-sulfur cluster assembly"/>
    <property type="evidence" value="ECO:0007669"/>
    <property type="project" value="TreeGrafter"/>
</dbReference>
<reference evidence="4" key="1">
    <citation type="submission" date="2019-01" db="EMBL/GenBank/DDBJ databases">
        <title>Gri0909 isolated from a small marine red alga.</title>
        <authorList>
            <person name="Kim J."/>
            <person name="Jeong S.E."/>
            <person name="Jeon C.O."/>
        </authorList>
    </citation>
    <scope>NUCLEOTIDE SEQUENCE [LARGE SCALE GENOMIC DNA]</scope>
    <source>
        <strain evidence="4">Gri0909</strain>
    </source>
</reference>
<comment type="caution">
    <text evidence="3">The sequence shown here is derived from an EMBL/GenBank/DDBJ whole genome shotgun (WGS) entry which is preliminary data.</text>
</comment>
<protein>
    <submittedName>
        <fullName evidence="3">BolA family transcriptional regulator</fullName>
    </submittedName>
</protein>
<comment type="similarity">
    <text evidence="1">Belongs to the BolA/IbaG family.</text>
</comment>
<dbReference type="PIRSF" id="PIRSF003113">
    <property type="entry name" value="BolA"/>
    <property type="match status" value="1"/>
</dbReference>
<dbReference type="SUPFAM" id="SSF82657">
    <property type="entry name" value="BolA-like"/>
    <property type="match status" value="1"/>
</dbReference>
<gene>
    <name evidence="3" type="ORF">EOI86_15130</name>
</gene>
<organism evidence="3 4">
    <name type="scientific">Hwanghaeella grinnelliae</name>
    <dbReference type="NCBI Taxonomy" id="2500179"/>
    <lineage>
        <taxon>Bacteria</taxon>
        <taxon>Pseudomonadati</taxon>
        <taxon>Pseudomonadota</taxon>
        <taxon>Alphaproteobacteria</taxon>
        <taxon>Rhodospirillales</taxon>
        <taxon>Rhodospirillaceae</taxon>
        <taxon>Hwanghaeella</taxon>
    </lineage>
</organism>
<name>A0A437QPT3_9PROT</name>
<evidence type="ECO:0000313" key="4">
    <source>
        <dbReference type="Proteomes" id="UP000287447"/>
    </source>
</evidence>
<dbReference type="InterPro" id="IPR036065">
    <property type="entry name" value="BolA-like_sf"/>
</dbReference>
<evidence type="ECO:0000313" key="3">
    <source>
        <dbReference type="EMBL" id="RVU36522.1"/>
    </source>
</evidence>
<feature type="region of interest" description="Disordered" evidence="2">
    <location>
        <begin position="14"/>
        <end position="40"/>
    </location>
</feature>
<sequence>MSVEDTIRRKLTEAFQPERLDVENESHLHHGHHGSPQTGESHFRVLVAADAFDGVNRVERQRKIYAVLAEELDGPVHALALTALTPAEAVRRNL</sequence>
<keyword evidence="4" id="KW-1185">Reference proteome</keyword>
<dbReference type="Pfam" id="PF01722">
    <property type="entry name" value="BolA"/>
    <property type="match status" value="1"/>
</dbReference>
<evidence type="ECO:0000256" key="1">
    <source>
        <dbReference type="RuleBase" id="RU003860"/>
    </source>
</evidence>
<dbReference type="Proteomes" id="UP000287447">
    <property type="component" value="Unassembled WGS sequence"/>
</dbReference>
<dbReference type="OrthoDB" id="9811118at2"/>
<dbReference type="InterPro" id="IPR002634">
    <property type="entry name" value="BolA"/>
</dbReference>
<evidence type="ECO:0000256" key="2">
    <source>
        <dbReference type="SAM" id="MobiDB-lite"/>
    </source>
</evidence>
<dbReference type="RefSeq" id="WP_127765998.1">
    <property type="nucleotide sequence ID" value="NZ_SADE01000002.1"/>
</dbReference>
<dbReference type="PANTHER" id="PTHR46230">
    <property type="match status" value="1"/>
</dbReference>